<keyword evidence="7" id="KW-1185">Reference proteome</keyword>
<dbReference type="SUPFAM" id="SSF52540">
    <property type="entry name" value="P-loop containing nucleoside triphosphate hydrolases"/>
    <property type="match status" value="2"/>
</dbReference>
<feature type="domain" description="Rad50/SbcC-type AAA" evidence="5">
    <location>
        <begin position="5"/>
        <end position="263"/>
    </location>
</feature>
<evidence type="ECO:0000256" key="1">
    <source>
        <dbReference type="ARBA" id="ARBA00006930"/>
    </source>
</evidence>
<dbReference type="RefSeq" id="WP_341877891.1">
    <property type="nucleotide sequence ID" value="NZ_CP121687.1"/>
</dbReference>
<feature type="coiled-coil region" evidence="4">
    <location>
        <begin position="919"/>
        <end position="974"/>
    </location>
</feature>
<accession>A0ABZ2Y8J3</accession>
<organism evidence="6 7">
    <name type="scientific">Defluviitalea saccharophila</name>
    <dbReference type="NCBI Taxonomy" id="879970"/>
    <lineage>
        <taxon>Bacteria</taxon>
        <taxon>Bacillati</taxon>
        <taxon>Bacillota</taxon>
        <taxon>Clostridia</taxon>
        <taxon>Lachnospirales</taxon>
        <taxon>Defluviitaleaceae</taxon>
        <taxon>Defluviitalea</taxon>
    </lineage>
</organism>
<dbReference type="Pfam" id="PF13558">
    <property type="entry name" value="SbcC_Walker_B"/>
    <property type="match status" value="1"/>
</dbReference>
<comment type="subunit">
    <text evidence="2">Heterodimer of SbcC and SbcD.</text>
</comment>
<feature type="coiled-coil region" evidence="4">
    <location>
        <begin position="659"/>
        <end position="710"/>
    </location>
</feature>
<evidence type="ECO:0000313" key="6">
    <source>
        <dbReference type="EMBL" id="WZL70931.1"/>
    </source>
</evidence>
<evidence type="ECO:0000256" key="3">
    <source>
        <dbReference type="ARBA" id="ARBA00013368"/>
    </source>
</evidence>
<name>A0ABZ2Y8J3_9FIRM</name>
<feature type="coiled-coil region" evidence="4">
    <location>
        <begin position="183"/>
        <end position="489"/>
    </location>
</feature>
<gene>
    <name evidence="6" type="ORF">QBE51_05255</name>
</gene>
<evidence type="ECO:0000256" key="4">
    <source>
        <dbReference type="SAM" id="Coils"/>
    </source>
</evidence>
<reference evidence="6 7" key="1">
    <citation type="submission" date="2023-03" db="EMBL/GenBank/DDBJ databases">
        <title>Novel Species.</title>
        <authorList>
            <person name="Ma S."/>
        </authorList>
    </citation>
    <scope>NUCLEOTIDE SEQUENCE [LARGE SCALE GENOMIC DNA]</scope>
    <source>
        <strain evidence="6 7">LIND6LT2</strain>
    </source>
</reference>
<dbReference type="Pfam" id="PF13476">
    <property type="entry name" value="AAA_23"/>
    <property type="match status" value="1"/>
</dbReference>
<feature type="coiled-coil region" evidence="4">
    <location>
        <begin position="518"/>
        <end position="569"/>
    </location>
</feature>
<dbReference type="Gene3D" id="3.40.50.300">
    <property type="entry name" value="P-loop containing nucleotide triphosphate hydrolases"/>
    <property type="match status" value="2"/>
</dbReference>
<sequence length="1177" mass="138363">MRPRKLKIKGLNSFIEEQTIDFNKLTERGLFGIFGPTGSGKSTILDAITLALYGEIPRNTKEFVNSEADLLSLEYEFSICNGGEGTIYVVNRSFKRGEDGIRKSKDARLYIKKSENKIDIIEEGIINVTNEVQRILGLNADDFTRSVVLPQGKFNEFLKLTGSDRRNMLERIFGLEKYGKILTEKIKLAKNQKSREIENIESQLKVYENLTKEQYDEQQKTYEILAEEEQKLRKELDTLCKKYEKYQIIWELQQELQQYENKQKELAEKEKDYLKQKEAFQKAQKAEIIKPVLGEMEQIQKDKIENEHRIDLLREKLKAITEELNKLEMDYSNALQRKNAEHPILVQKEANLNQAIEMLERKKDIEKDRDHLRLLYSKNKEEINKNIKKEEEIKNNLLEIEKSLTAIEERKQKIFIDPAYREEIHRAYEIEKEYNKLVQDEKELKEKLQHIKSQIENSESIYEDIRKQIQEKNVLFTEAQATLENLRENCPGNRELLFEHHKYIEEMKHQYAHYQDIIKQKSLKEESLNNLLVQMEKKAEEKNRLSEEKESIKHTLEWQRKEIEKLQRQNMAAILAQELKEGESCPVCGSTHHVRIAFEFDEASYHEMLNQEKQLTEQLKELEDKFYAVSLECSGMNKEIDQLRLDIENMISVIENEVLSSIEIKLSQEEEKFKNLQVQIDSWEKDLLKAEQYAAELKDAINILERDEIKLNEGLTKDKAQHKEISGQYIEIKTRLEDISDQYHHAKEKYELDTIEDKIREIREWDKLKAELENKEKTLREKLKLKEQEKEQITNTIRQYEQENAKIKQSGIEKSKMIEQWSEQISRLSEDKEPYGYREEIRNQIRILLENEEKLKNAFEKAKTEKLSLEQEEIKLNTCQQNLIKLYNETSQKLASLLEEHNFLTPEEVIKAWMPGEKREALENALKAFEEEVQAVQSNLLRIHSKLKDERISLEEWESLKQKKQAKTEELEMKTKYLAVMQEKLKMMKENLSIVLELNQQKTKLERTFSMLDDLYKLVQGNKFVEFVASSRLKYIAREASKTLKGITRGRYAIELDGSGNFIVRDDFNGGIRRSPSTLSGGETFLTSLSLALALSSQIQLNNSSPLEFFFLDEGFGTLDNDLLDIVMTALEKLHSQQLCVGIISHVDELKNRIPVKLIVEPARQGLNGSKVRIEYS</sequence>
<comment type="similarity">
    <text evidence="1">Belongs to the SMC family. SbcC subfamily.</text>
</comment>
<keyword evidence="4" id="KW-0175">Coiled coil</keyword>
<feature type="coiled-coil region" evidence="4">
    <location>
        <begin position="755"/>
        <end position="810"/>
    </location>
</feature>
<dbReference type="PANTHER" id="PTHR32114">
    <property type="entry name" value="ABC TRANSPORTER ABCH.3"/>
    <property type="match status" value="1"/>
</dbReference>
<dbReference type="PANTHER" id="PTHR32114:SF2">
    <property type="entry name" value="ABC TRANSPORTER ABCH.3"/>
    <property type="match status" value="1"/>
</dbReference>
<dbReference type="EMBL" id="CP121687">
    <property type="protein sequence ID" value="WZL70931.1"/>
    <property type="molecule type" value="Genomic_DNA"/>
</dbReference>
<proteinExistence type="inferred from homology"/>
<dbReference type="InterPro" id="IPR027417">
    <property type="entry name" value="P-loop_NTPase"/>
</dbReference>
<evidence type="ECO:0000256" key="2">
    <source>
        <dbReference type="ARBA" id="ARBA00011322"/>
    </source>
</evidence>
<dbReference type="Proteomes" id="UP001486565">
    <property type="component" value="Chromosome"/>
</dbReference>
<feature type="coiled-coil region" evidence="4">
    <location>
        <begin position="838"/>
        <end position="889"/>
    </location>
</feature>
<dbReference type="InterPro" id="IPR038729">
    <property type="entry name" value="Rad50/SbcC_AAA"/>
</dbReference>
<evidence type="ECO:0000259" key="5">
    <source>
        <dbReference type="Pfam" id="PF13476"/>
    </source>
</evidence>
<protein>
    <recommendedName>
        <fullName evidence="3">Nuclease SbcCD subunit C</fullName>
    </recommendedName>
</protein>
<evidence type="ECO:0000313" key="7">
    <source>
        <dbReference type="Proteomes" id="UP001486565"/>
    </source>
</evidence>